<organism evidence="2">
    <name type="scientific">Fagus sylvatica</name>
    <name type="common">Beechnut</name>
    <dbReference type="NCBI Taxonomy" id="28930"/>
    <lineage>
        <taxon>Eukaryota</taxon>
        <taxon>Viridiplantae</taxon>
        <taxon>Streptophyta</taxon>
        <taxon>Embryophyta</taxon>
        <taxon>Tracheophyta</taxon>
        <taxon>Spermatophyta</taxon>
        <taxon>Magnoliopsida</taxon>
        <taxon>eudicotyledons</taxon>
        <taxon>Gunneridae</taxon>
        <taxon>Pentapetalae</taxon>
        <taxon>rosids</taxon>
        <taxon>fabids</taxon>
        <taxon>Fagales</taxon>
        <taxon>Fagaceae</taxon>
        <taxon>Fagus</taxon>
    </lineage>
</organism>
<dbReference type="AlphaFoldDB" id="A0A2N9G400"/>
<feature type="compositionally biased region" description="Low complexity" evidence="1">
    <location>
        <begin position="177"/>
        <end position="190"/>
    </location>
</feature>
<gene>
    <name evidence="2" type="ORF">FSB_LOCUS21706</name>
</gene>
<proteinExistence type="predicted"/>
<sequence>MPYFYYAFSKVRRDIIDKYMEEIKQAGGIGCFVKGTEDRGMFPSESPSAHDSSTITVDEPRESDYAATRGSQYNDRTQSHSDYSKSSKSWKDASSLKDYEQPSGSLNEHHEYVDLRSFSRDTRDRENYSRSSGRYDSHGRSHVRSCHRREQEDLEVTNTRHHEIKQPSSVMLKNHYSRSSSSASNSVNDSSAKKDEQNSKVENRRRRNTYENHRNAFDDRYIPSESHDMYEDDLSPLAACIGPDKLCVRELLDQPCSYSSIRHIPDYHDKSE</sequence>
<protein>
    <submittedName>
        <fullName evidence="2">Uncharacterized protein</fullName>
    </submittedName>
</protein>
<feature type="compositionally biased region" description="Basic and acidic residues" evidence="1">
    <location>
        <begin position="107"/>
        <end position="139"/>
    </location>
</feature>
<name>A0A2N9G400_FAGSY</name>
<reference evidence="2" key="1">
    <citation type="submission" date="2018-02" db="EMBL/GenBank/DDBJ databases">
        <authorList>
            <person name="Cohen D.B."/>
            <person name="Kent A.D."/>
        </authorList>
    </citation>
    <scope>NUCLEOTIDE SEQUENCE</scope>
</reference>
<evidence type="ECO:0000256" key="1">
    <source>
        <dbReference type="SAM" id="MobiDB-lite"/>
    </source>
</evidence>
<feature type="compositionally biased region" description="Basic and acidic residues" evidence="1">
    <location>
        <begin position="77"/>
        <end position="100"/>
    </location>
</feature>
<feature type="compositionally biased region" description="Polar residues" evidence="1">
    <location>
        <begin position="45"/>
        <end position="56"/>
    </location>
</feature>
<feature type="compositionally biased region" description="Basic and acidic residues" evidence="1">
    <location>
        <begin position="191"/>
        <end position="224"/>
    </location>
</feature>
<feature type="region of interest" description="Disordered" evidence="1">
    <location>
        <begin position="37"/>
        <end position="224"/>
    </location>
</feature>
<evidence type="ECO:0000313" key="2">
    <source>
        <dbReference type="EMBL" id="SPC93824.1"/>
    </source>
</evidence>
<dbReference type="EMBL" id="OIVN01001427">
    <property type="protein sequence ID" value="SPC93824.1"/>
    <property type="molecule type" value="Genomic_DNA"/>
</dbReference>
<accession>A0A2N9G400</accession>